<dbReference type="InterPro" id="IPR027417">
    <property type="entry name" value="P-loop_NTPase"/>
</dbReference>
<feature type="domain" description="ORC1/DEAH AAA+ ATPase" evidence="2">
    <location>
        <begin position="169"/>
        <end position="324"/>
    </location>
</feature>
<dbReference type="Pfam" id="PF13401">
    <property type="entry name" value="AAA_22"/>
    <property type="match status" value="1"/>
</dbReference>
<protein>
    <recommendedName>
        <fullName evidence="2">ORC1/DEAH AAA+ ATPase domain-containing protein</fullName>
    </recommendedName>
</protein>
<dbReference type="AlphaFoldDB" id="A0A2Z6RKW4"/>
<comment type="caution">
    <text evidence="3">The sequence shown here is derived from an EMBL/GenBank/DDBJ whole genome shotgun (WGS) entry which is preliminary data.</text>
</comment>
<feature type="region of interest" description="Disordered" evidence="1">
    <location>
        <begin position="653"/>
        <end position="676"/>
    </location>
</feature>
<keyword evidence="4" id="KW-1185">Reference proteome</keyword>
<proteinExistence type="predicted"/>
<feature type="compositionally biased region" description="Acidic residues" evidence="1">
    <location>
        <begin position="654"/>
        <end position="676"/>
    </location>
</feature>
<dbReference type="Proteomes" id="UP000247702">
    <property type="component" value="Unassembled WGS sequence"/>
</dbReference>
<reference evidence="3 4" key="1">
    <citation type="submission" date="2017-11" db="EMBL/GenBank/DDBJ databases">
        <title>The genome of Rhizophagus clarus HR1 reveals common genetic basis of auxotrophy among arbuscular mycorrhizal fungi.</title>
        <authorList>
            <person name="Kobayashi Y."/>
        </authorList>
    </citation>
    <scope>NUCLEOTIDE SEQUENCE [LARGE SCALE GENOMIC DNA]</scope>
    <source>
        <strain evidence="3 4">HR1</strain>
    </source>
</reference>
<evidence type="ECO:0000313" key="3">
    <source>
        <dbReference type="EMBL" id="GBC02801.1"/>
    </source>
</evidence>
<name>A0A2Z6RKW4_9GLOM</name>
<organism evidence="3 4">
    <name type="scientific">Rhizophagus clarus</name>
    <dbReference type="NCBI Taxonomy" id="94130"/>
    <lineage>
        <taxon>Eukaryota</taxon>
        <taxon>Fungi</taxon>
        <taxon>Fungi incertae sedis</taxon>
        <taxon>Mucoromycota</taxon>
        <taxon>Glomeromycotina</taxon>
        <taxon>Glomeromycetes</taxon>
        <taxon>Glomerales</taxon>
        <taxon>Glomeraceae</taxon>
        <taxon>Rhizophagus</taxon>
    </lineage>
</organism>
<accession>A0A2Z6RKW4</accession>
<gene>
    <name evidence="3" type="ORF">RclHR1_04820019</name>
</gene>
<dbReference type="GO" id="GO:0016887">
    <property type="term" value="F:ATP hydrolysis activity"/>
    <property type="evidence" value="ECO:0007669"/>
    <property type="project" value="InterPro"/>
</dbReference>
<dbReference type="STRING" id="94130.A0A2Z6RKW4"/>
<evidence type="ECO:0000313" key="4">
    <source>
        <dbReference type="Proteomes" id="UP000247702"/>
    </source>
</evidence>
<dbReference type="EMBL" id="BEXD01003851">
    <property type="protein sequence ID" value="GBC02801.1"/>
    <property type="molecule type" value="Genomic_DNA"/>
</dbReference>
<sequence length="738" mass="85161">MLMEPNCILLGKTSLNDSFIVHVCDINNINGIEVLFDQLKISGLKYLIYDVIKKHINNDDYNDLNLWKADIAFGDKLKDLTEEQIANNWCLTPVLINIFRIKMRLTIVSSSYKCPSLVTYTGKRKAEEEYGVIVPKRRFFASVNEAYPDFNFFIEPEVEVEKVVQLLLQRKFTLLLGHRQSGKSTTCHAILRWFRNHPEKIREAGFDPQELDIRIVTFDATVNTEEPTVFWESICKKLRNIDRKLFNFDPAEKCTSITFQGFFSKRYHFPPKQIILIFDDASRMSVSDDCTVEFIDSLWTLKGDRDNFCLLSVILIGTANIRDFLISHQSPGAMSKISPFSAEACLTCSRFTKAEVEGLFKQFATNTNESFDFINIASNVFDLTLGHKGLVGACGDYIQNTHSYSVNPIQTLDDWEKPTPMKLPNRIINMATYESIVRNLDTLTFSRRCILIKVLRFGTCQIDLSNDDAKFLLAEGMIFAKRELPNGFWEIEIAAPILRSLIISIIVLRLSIPNNPPNTKRLDPRWLLARTIENLCVRNLYSEETLNVNEYAFQSEFAIVFKNVLGHAYADLRYRVLVEAKEYVEGDTRRQRLDLLIRDGYELPAFGFELVVSASKTNFKNNLKRSQRYGKIHNCIMFMVNLCPKPTLGSYFGENDDQVEDNDEDEKAEEYEEHEEHEEIEKIAVKPVNVIIKKNAQEAWQGELKYRDGNSALVSIIDSKWNMFFNRTFMNIVYSKEN</sequence>
<dbReference type="InterPro" id="IPR049945">
    <property type="entry name" value="AAA_22"/>
</dbReference>
<evidence type="ECO:0000259" key="2">
    <source>
        <dbReference type="Pfam" id="PF13401"/>
    </source>
</evidence>
<dbReference type="SUPFAM" id="SSF52540">
    <property type="entry name" value="P-loop containing nucleoside triphosphate hydrolases"/>
    <property type="match status" value="1"/>
</dbReference>
<evidence type="ECO:0000256" key="1">
    <source>
        <dbReference type="SAM" id="MobiDB-lite"/>
    </source>
</evidence>
<dbReference type="Gene3D" id="3.40.50.300">
    <property type="entry name" value="P-loop containing nucleotide triphosphate hydrolases"/>
    <property type="match status" value="1"/>
</dbReference>